<sequence length="605" mass="69076">MYRSVVRKCYSSASASVLHVKVFAQSRQRCVSAIALQGVRYFSQTLSSNHAAPAPSFDIDHEFFNFTRGRFLCDEKLELKRRHRTFNVYELMRIAAQAVGATHCNHIEKLPDGTCNRILLLSMDNGKQVVAKIPNPNAGRPHFTTASEVATMKFPLAMCLETDHEKMREVIGTPLPEVYAWSSRAHETLVGAEFIIMEKVEGITLEEASLPLDSPEMSQVVKSIAEHVHAWSCLTFEQYGCLYFARDLERHCLPALRYTDSSGVQISDKRFVVGPFYHYDYLDKTRDTKRQNNGPWSSLGEFHTAIVERGLARLEHTAPLSPATGIYGPGLYQPSYETKIRALNAYLEIHHFMIPPDLSFSAPHISHCDVENRHIFVDPNNSAKIVGIIGWQTTAILPFHFHRLEPGWFHPQQSEPDCDDDPSLPSDYKIRWKEQEEAHSLQFRRDLRCLYMSHLKDRSSKALQCLEICEDPVVHASTFPFTLFDVSETCFLFAIMMLEHEWGTLPRAKGMAFPIELSDEEKQSIVSEILGVRKGVMLMKSLRESLIELHMINDDGKEELLLTTDDQYYAALNVLATLEALMIGEYAKNAEEAKEWKAQWPFRRE</sequence>
<dbReference type="EMBL" id="QZAL01000318">
    <property type="protein sequence ID" value="THW31209.1"/>
    <property type="molecule type" value="Genomic_DNA"/>
</dbReference>
<evidence type="ECO:0008006" key="3">
    <source>
        <dbReference type="Google" id="ProtNLM"/>
    </source>
</evidence>
<organism evidence="1 2">
    <name type="scientific">Aureobasidium pullulans</name>
    <name type="common">Black yeast</name>
    <name type="synonym">Pullularia pullulans</name>
    <dbReference type="NCBI Taxonomy" id="5580"/>
    <lineage>
        <taxon>Eukaryota</taxon>
        <taxon>Fungi</taxon>
        <taxon>Dikarya</taxon>
        <taxon>Ascomycota</taxon>
        <taxon>Pezizomycotina</taxon>
        <taxon>Dothideomycetes</taxon>
        <taxon>Dothideomycetidae</taxon>
        <taxon>Dothideales</taxon>
        <taxon>Saccotheciaceae</taxon>
        <taxon>Aureobasidium</taxon>
    </lineage>
</organism>
<name>A0A4S8WX63_AURPU</name>
<evidence type="ECO:0000313" key="1">
    <source>
        <dbReference type="EMBL" id="THW31209.1"/>
    </source>
</evidence>
<dbReference type="AlphaFoldDB" id="A0A4S8WX63"/>
<proteinExistence type="predicted"/>
<dbReference type="InterPro" id="IPR011009">
    <property type="entry name" value="Kinase-like_dom_sf"/>
</dbReference>
<dbReference type="PANTHER" id="PTHR36091:SF2">
    <property type="entry name" value="AMINOGLYCOSIDE PHOSPHOTRANSFERASE DOMAIN-CONTAINING PROTEIN"/>
    <property type="match status" value="1"/>
</dbReference>
<reference evidence="1 2" key="1">
    <citation type="submission" date="2018-10" db="EMBL/GenBank/DDBJ databases">
        <title>Fifty Aureobasidium pullulans genomes reveal a recombining polyextremotolerant generalist.</title>
        <authorList>
            <person name="Gostincar C."/>
            <person name="Turk M."/>
            <person name="Zajc J."/>
            <person name="Gunde-Cimerman N."/>
        </authorList>
    </citation>
    <scope>NUCLEOTIDE SEQUENCE [LARGE SCALE GENOMIC DNA]</scope>
    <source>
        <strain evidence="1 2">EXF-11013</strain>
    </source>
</reference>
<dbReference type="InterPro" id="IPR051035">
    <property type="entry name" value="Mito_inheritance_9"/>
</dbReference>
<dbReference type="SUPFAM" id="SSF56112">
    <property type="entry name" value="Protein kinase-like (PK-like)"/>
    <property type="match status" value="1"/>
</dbReference>
<protein>
    <recommendedName>
        <fullName evidence="3">Aminoglycoside phosphotransferase domain-containing protein</fullName>
    </recommendedName>
</protein>
<accession>A0A4S8WX63</accession>
<dbReference type="PANTHER" id="PTHR36091">
    <property type="entry name" value="ALTERED INHERITANCE OF MITOCHONDRIA PROTEIN 9, MITOCHONDRIAL"/>
    <property type="match status" value="1"/>
</dbReference>
<comment type="caution">
    <text evidence="1">The sequence shown here is derived from an EMBL/GenBank/DDBJ whole genome shotgun (WGS) entry which is preliminary data.</text>
</comment>
<gene>
    <name evidence="1" type="ORF">D6D22_10296</name>
</gene>
<evidence type="ECO:0000313" key="2">
    <source>
        <dbReference type="Proteomes" id="UP000310687"/>
    </source>
</evidence>
<dbReference type="Proteomes" id="UP000310687">
    <property type="component" value="Unassembled WGS sequence"/>
</dbReference>
<dbReference type="GO" id="GO:0005739">
    <property type="term" value="C:mitochondrion"/>
    <property type="evidence" value="ECO:0007669"/>
    <property type="project" value="TreeGrafter"/>
</dbReference>